<accession>A0ABN3ESQ1</accession>
<name>A0ABN3ESQ1_9ACTN</name>
<sequence>MVRLADSPTVEVNVHVAAPPERVWALVSDITTPAGLGGELYEVEWLDGAPGPALGATFVGRNRNDRLGSWETVSRIFDYRPEHAFGWEVRALQGGFDRPVARWRFDLEAENGGTRLRQSVTLGQGGSYLSTAIKAQPEQEEQIIARRMGMLEQGIRSTLDSIRERAEA</sequence>
<evidence type="ECO:0000313" key="2">
    <source>
        <dbReference type="Proteomes" id="UP001500305"/>
    </source>
</evidence>
<dbReference type="Gene3D" id="3.30.530.20">
    <property type="match status" value="1"/>
</dbReference>
<protein>
    <submittedName>
        <fullName evidence="1">SRPBCC family protein</fullName>
    </submittedName>
</protein>
<comment type="caution">
    <text evidence="1">The sequence shown here is derived from an EMBL/GenBank/DDBJ whole genome shotgun (WGS) entry which is preliminary data.</text>
</comment>
<reference evidence="1 2" key="1">
    <citation type="journal article" date="2019" name="Int. J. Syst. Evol. Microbiol.">
        <title>The Global Catalogue of Microorganisms (GCM) 10K type strain sequencing project: providing services to taxonomists for standard genome sequencing and annotation.</title>
        <authorList>
            <consortium name="The Broad Institute Genomics Platform"/>
            <consortium name="The Broad Institute Genome Sequencing Center for Infectious Disease"/>
            <person name="Wu L."/>
            <person name="Ma J."/>
        </authorList>
    </citation>
    <scope>NUCLEOTIDE SEQUENCE [LARGE SCALE GENOMIC DNA]</scope>
    <source>
        <strain evidence="1 2">JCM 7356</strain>
    </source>
</reference>
<dbReference type="SUPFAM" id="SSF55961">
    <property type="entry name" value="Bet v1-like"/>
    <property type="match status" value="1"/>
</dbReference>
<dbReference type="Proteomes" id="UP001500305">
    <property type="component" value="Unassembled WGS sequence"/>
</dbReference>
<keyword evidence="2" id="KW-1185">Reference proteome</keyword>
<dbReference type="Pfam" id="PF10604">
    <property type="entry name" value="Polyketide_cyc2"/>
    <property type="match status" value="1"/>
</dbReference>
<dbReference type="CDD" id="cd07812">
    <property type="entry name" value="SRPBCC"/>
    <property type="match status" value="1"/>
</dbReference>
<dbReference type="RefSeq" id="WP_344640016.1">
    <property type="nucleotide sequence ID" value="NZ_BAAATR010000038.1"/>
</dbReference>
<dbReference type="InterPro" id="IPR019587">
    <property type="entry name" value="Polyketide_cyclase/dehydratase"/>
</dbReference>
<dbReference type="InterPro" id="IPR023393">
    <property type="entry name" value="START-like_dom_sf"/>
</dbReference>
<organism evidence="1 2">
    <name type="scientific">Kitasatospora cystarginea</name>
    <dbReference type="NCBI Taxonomy" id="58350"/>
    <lineage>
        <taxon>Bacteria</taxon>
        <taxon>Bacillati</taxon>
        <taxon>Actinomycetota</taxon>
        <taxon>Actinomycetes</taxon>
        <taxon>Kitasatosporales</taxon>
        <taxon>Streptomycetaceae</taxon>
        <taxon>Kitasatospora</taxon>
    </lineage>
</organism>
<dbReference type="EMBL" id="BAAATR010000038">
    <property type="protein sequence ID" value="GAA2269460.1"/>
    <property type="molecule type" value="Genomic_DNA"/>
</dbReference>
<gene>
    <name evidence="1" type="ORF">GCM10010430_63780</name>
</gene>
<proteinExistence type="predicted"/>
<evidence type="ECO:0000313" key="1">
    <source>
        <dbReference type="EMBL" id="GAA2269460.1"/>
    </source>
</evidence>